<organism evidence="2 3">
    <name type="scientific">Fusarium fujikuroi</name>
    <name type="common">Bakanae and foot rot disease fungus</name>
    <name type="synonym">Gibberella fujikuroi</name>
    <dbReference type="NCBI Taxonomy" id="5127"/>
    <lineage>
        <taxon>Eukaryota</taxon>
        <taxon>Fungi</taxon>
        <taxon>Dikarya</taxon>
        <taxon>Ascomycota</taxon>
        <taxon>Pezizomycotina</taxon>
        <taxon>Sordariomycetes</taxon>
        <taxon>Hypocreomycetidae</taxon>
        <taxon>Hypocreales</taxon>
        <taxon>Nectriaceae</taxon>
        <taxon>Fusarium</taxon>
        <taxon>Fusarium fujikuroi species complex</taxon>
    </lineage>
</organism>
<feature type="region of interest" description="Disordered" evidence="1">
    <location>
        <begin position="65"/>
        <end position="120"/>
    </location>
</feature>
<sequence>MCSGSSRDVKRPVERTPASMGMFRNSYFPMKPKEYAEDKFRRDEYQSWKHKMMKSQRNIQGLERFKGFPLPGERPCSGSGSSGRSSPTPVGTVSAKARTSAAKYPNVPLGGRRPSIGCGDRTPAYGWGGSLGREIAPPQHPYLQSIRERRVKRSLSDFPIYPWRE</sequence>
<evidence type="ECO:0000313" key="2">
    <source>
        <dbReference type="EMBL" id="VTT55445.1"/>
    </source>
</evidence>
<dbReference type="EMBL" id="CABFJX010000001">
    <property type="protein sequence ID" value="VTT55445.1"/>
    <property type="molecule type" value="Genomic_DNA"/>
</dbReference>
<protein>
    <submittedName>
        <fullName evidence="2">Uncharacterized protein</fullName>
    </submittedName>
</protein>
<reference evidence="2" key="1">
    <citation type="submission" date="2019-05" db="EMBL/GenBank/DDBJ databases">
        <authorList>
            <person name="Piombo E."/>
        </authorList>
    </citation>
    <scope>NUCLEOTIDE SEQUENCE</scope>
    <source>
        <strain evidence="2">C2S</strain>
    </source>
</reference>
<feature type="compositionally biased region" description="Low complexity" evidence="1">
    <location>
        <begin position="77"/>
        <end position="86"/>
    </location>
</feature>
<proteinExistence type="predicted"/>
<name>A0A9Q9RBW3_FUSFU</name>
<dbReference type="AlphaFoldDB" id="A0A9Q9RBW3"/>
<accession>A0A9Q9RBW3</accession>
<dbReference type="Proteomes" id="UP000760494">
    <property type="component" value="Unassembled WGS sequence"/>
</dbReference>
<gene>
    <name evidence="2" type="ORF">C2S_281</name>
</gene>
<evidence type="ECO:0000313" key="3">
    <source>
        <dbReference type="Proteomes" id="UP000760494"/>
    </source>
</evidence>
<evidence type="ECO:0000256" key="1">
    <source>
        <dbReference type="SAM" id="MobiDB-lite"/>
    </source>
</evidence>
<comment type="caution">
    <text evidence="2">The sequence shown here is derived from an EMBL/GenBank/DDBJ whole genome shotgun (WGS) entry which is preliminary data.</text>
</comment>